<dbReference type="EMBL" id="CP025431">
    <property type="protein sequence ID" value="AUH66649.1"/>
    <property type="molecule type" value="Genomic_DNA"/>
</dbReference>
<keyword evidence="3" id="KW-1185">Reference proteome</keyword>
<protein>
    <submittedName>
        <fullName evidence="2">DUF4440 domain-containing protein</fullName>
    </submittedName>
</protein>
<reference evidence="2 3" key="1">
    <citation type="journal article" date="2013" name="Antonie Van Leeuwenhoek">
        <title>Paracoccus zhejiangensis sp. nov., isolated from activated sludge in wastewater-treatment system.</title>
        <authorList>
            <person name="Wu Z.G."/>
            <person name="Zhang D.F."/>
            <person name="Liu Y.L."/>
            <person name="Wang F."/>
            <person name="Jiang X."/>
            <person name="Li C."/>
            <person name="Li S.P."/>
            <person name="Hong Q."/>
            <person name="Li W.J."/>
        </authorList>
    </citation>
    <scope>NUCLEOTIDE SEQUENCE [LARGE SCALE GENOMIC DNA]</scope>
    <source>
        <strain evidence="2 3">J6</strain>
        <plasmid evidence="3">Plasmid ppz01</plasmid>
    </source>
</reference>
<dbReference type="Gene3D" id="3.10.450.50">
    <property type="match status" value="1"/>
</dbReference>
<gene>
    <name evidence="2" type="ORF">CX676_20315</name>
</gene>
<sequence length="134" mass="14852">MDGPFQRLRGAGMNRPDIARLEDRRYAAMKAGDVAALRELLSDRLHYSHSLGDRDTLQSYLDKVAAGHFVYQSVSHQTDWTEDLPGAVLLGGRMSVEVLVAGESRRIDNAFLAIWAEEGGAWRLIAYQPTPLPG</sequence>
<geneLocation type="plasmid" evidence="3">
    <name>ppz01</name>
</geneLocation>
<feature type="domain" description="DUF4440" evidence="1">
    <location>
        <begin position="18"/>
        <end position="124"/>
    </location>
</feature>
<accession>A0A2H5F527</accession>
<organism evidence="2 3">
    <name type="scientific">Paracoccus zhejiangensis</name>
    <dbReference type="NCBI Taxonomy" id="1077935"/>
    <lineage>
        <taxon>Bacteria</taxon>
        <taxon>Pseudomonadati</taxon>
        <taxon>Pseudomonadota</taxon>
        <taxon>Alphaproteobacteria</taxon>
        <taxon>Rhodobacterales</taxon>
        <taxon>Paracoccaceae</taxon>
        <taxon>Paracoccus</taxon>
    </lineage>
</organism>
<keyword evidence="2" id="KW-0614">Plasmid</keyword>
<dbReference type="KEGG" id="pzh:CX676_20315"/>
<dbReference type="Pfam" id="PF14534">
    <property type="entry name" value="DUF4440"/>
    <property type="match status" value="1"/>
</dbReference>
<evidence type="ECO:0000313" key="2">
    <source>
        <dbReference type="EMBL" id="AUH66649.1"/>
    </source>
</evidence>
<dbReference type="AlphaFoldDB" id="A0A2H5F527"/>
<dbReference type="InterPro" id="IPR032710">
    <property type="entry name" value="NTF2-like_dom_sf"/>
</dbReference>
<evidence type="ECO:0000313" key="3">
    <source>
        <dbReference type="Proteomes" id="UP000234530"/>
    </source>
</evidence>
<name>A0A2H5F527_9RHOB</name>
<proteinExistence type="predicted"/>
<dbReference type="InterPro" id="IPR027843">
    <property type="entry name" value="DUF4440"/>
</dbReference>
<dbReference type="Proteomes" id="UP000234530">
    <property type="component" value="Plasmid pPZ01"/>
</dbReference>
<dbReference type="SUPFAM" id="SSF54427">
    <property type="entry name" value="NTF2-like"/>
    <property type="match status" value="1"/>
</dbReference>
<evidence type="ECO:0000259" key="1">
    <source>
        <dbReference type="Pfam" id="PF14534"/>
    </source>
</evidence>